<organism evidence="2 3">
    <name type="scientific">Roseburia faecis</name>
    <dbReference type="NCBI Taxonomy" id="301302"/>
    <lineage>
        <taxon>Bacteria</taxon>
        <taxon>Bacillati</taxon>
        <taxon>Bacillota</taxon>
        <taxon>Clostridia</taxon>
        <taxon>Lachnospirales</taxon>
        <taxon>Lachnospiraceae</taxon>
        <taxon>Roseburia</taxon>
    </lineage>
</organism>
<name>A0A844KRD0_9FIRM</name>
<dbReference type="AlphaFoldDB" id="A0A844KRD0"/>
<dbReference type="PANTHER" id="PTHR34989:SF1">
    <property type="entry name" value="PROTEIN HDED"/>
    <property type="match status" value="1"/>
</dbReference>
<dbReference type="InterPro" id="IPR052712">
    <property type="entry name" value="Acid_resist_chaperone_HdeD"/>
</dbReference>
<keyword evidence="1" id="KW-1133">Transmembrane helix</keyword>
<comment type="caution">
    <text evidence="2">The sequence shown here is derived from an EMBL/GenBank/DDBJ whole genome shotgun (WGS) entry which is preliminary data.</text>
</comment>
<evidence type="ECO:0000313" key="3">
    <source>
        <dbReference type="Proteomes" id="UP000446657"/>
    </source>
</evidence>
<dbReference type="Proteomes" id="UP000446657">
    <property type="component" value="Unassembled WGS sequence"/>
</dbReference>
<evidence type="ECO:0000313" key="2">
    <source>
        <dbReference type="EMBL" id="MTR82994.1"/>
    </source>
</evidence>
<keyword evidence="1" id="KW-0812">Transmembrane</keyword>
<evidence type="ECO:0008006" key="4">
    <source>
        <dbReference type="Google" id="ProtNLM"/>
    </source>
</evidence>
<reference evidence="2 3" key="1">
    <citation type="journal article" date="2019" name="Nat. Med.">
        <title>A library of human gut bacterial isolates paired with longitudinal multiomics data enables mechanistic microbiome research.</title>
        <authorList>
            <person name="Poyet M."/>
            <person name="Groussin M."/>
            <person name="Gibbons S.M."/>
            <person name="Avila-Pacheco J."/>
            <person name="Jiang X."/>
            <person name="Kearney S.M."/>
            <person name="Perrotta A.R."/>
            <person name="Berdy B."/>
            <person name="Zhao S."/>
            <person name="Lieberman T.D."/>
            <person name="Swanson P.K."/>
            <person name="Smith M."/>
            <person name="Roesemann S."/>
            <person name="Alexander J.E."/>
            <person name="Rich S.A."/>
            <person name="Livny J."/>
            <person name="Vlamakis H."/>
            <person name="Clish C."/>
            <person name="Bullock K."/>
            <person name="Deik A."/>
            <person name="Scott J."/>
            <person name="Pierce K.A."/>
            <person name="Xavier R.J."/>
            <person name="Alm E.J."/>
        </authorList>
    </citation>
    <scope>NUCLEOTIDE SEQUENCE [LARGE SCALE GENOMIC DNA]</scope>
    <source>
        <strain evidence="2 3">BIOML-A1</strain>
    </source>
</reference>
<proteinExistence type="predicted"/>
<sequence>MREFLKRAKADYLLSSVLCIVLGIIFVVWKGGVIDVIGTILSVAMIIVGIIYLGSFILSLATFGASTIVGILVLAVGIWFLIQPSLIVSLVPVILGVGLLFHGIRAVTEAVNAKKYGYEKWGMDLVFAIICLVCGLVCVFCPLTVLKQFIMLVGIVLIINGALNLWIAVTATRAAKDYRRRTETVDTEFVENEGDRDETDGI</sequence>
<feature type="transmembrane region" description="Helical" evidence="1">
    <location>
        <begin position="36"/>
        <end position="53"/>
    </location>
</feature>
<feature type="transmembrane region" description="Helical" evidence="1">
    <location>
        <begin position="12"/>
        <end position="30"/>
    </location>
</feature>
<feature type="transmembrane region" description="Helical" evidence="1">
    <location>
        <begin position="86"/>
        <end position="104"/>
    </location>
</feature>
<dbReference type="RefSeq" id="WP_155177625.1">
    <property type="nucleotide sequence ID" value="NZ_WNAK01000020.1"/>
</dbReference>
<accession>A0A844KRD0</accession>
<evidence type="ECO:0000256" key="1">
    <source>
        <dbReference type="SAM" id="Phobius"/>
    </source>
</evidence>
<feature type="transmembrane region" description="Helical" evidence="1">
    <location>
        <begin position="151"/>
        <end position="171"/>
    </location>
</feature>
<keyword evidence="1" id="KW-0472">Membrane</keyword>
<feature type="transmembrane region" description="Helical" evidence="1">
    <location>
        <begin position="60"/>
        <end position="80"/>
    </location>
</feature>
<dbReference type="EMBL" id="WNAL01000044">
    <property type="protein sequence ID" value="MTR82994.1"/>
    <property type="molecule type" value="Genomic_DNA"/>
</dbReference>
<dbReference type="Pfam" id="PF03729">
    <property type="entry name" value="DUF308"/>
    <property type="match status" value="1"/>
</dbReference>
<dbReference type="InterPro" id="IPR005325">
    <property type="entry name" value="DUF308_memb"/>
</dbReference>
<feature type="transmembrane region" description="Helical" evidence="1">
    <location>
        <begin position="125"/>
        <end position="145"/>
    </location>
</feature>
<dbReference type="PANTHER" id="PTHR34989">
    <property type="entry name" value="PROTEIN HDED"/>
    <property type="match status" value="1"/>
</dbReference>
<protein>
    <recommendedName>
        <fullName evidence="4">Acid-resistance membrane protein</fullName>
    </recommendedName>
</protein>
<gene>
    <name evidence="2" type="ORF">GMD30_15205</name>
</gene>
<dbReference type="GO" id="GO:0005886">
    <property type="term" value="C:plasma membrane"/>
    <property type="evidence" value="ECO:0007669"/>
    <property type="project" value="TreeGrafter"/>
</dbReference>